<evidence type="ECO:0000256" key="1">
    <source>
        <dbReference type="ARBA" id="ARBA00023125"/>
    </source>
</evidence>
<dbReference type="InterPro" id="IPR000551">
    <property type="entry name" value="MerR-type_HTH_dom"/>
</dbReference>
<proteinExistence type="predicted"/>
<keyword evidence="1" id="KW-0238">DNA-binding</keyword>
<dbReference type="Pfam" id="PF13411">
    <property type="entry name" value="MerR_1"/>
    <property type="match status" value="1"/>
</dbReference>
<dbReference type="GO" id="GO:0003677">
    <property type="term" value="F:DNA binding"/>
    <property type="evidence" value="ECO:0007669"/>
    <property type="project" value="UniProtKB-KW"/>
</dbReference>
<dbReference type="InterPro" id="IPR009061">
    <property type="entry name" value="DNA-bd_dom_put_sf"/>
</dbReference>
<feature type="domain" description="HTH merR-type" evidence="2">
    <location>
        <begin position="1"/>
        <end position="70"/>
    </location>
</feature>
<gene>
    <name evidence="3" type="ORF">EDM21_17120</name>
</gene>
<evidence type="ECO:0000313" key="4">
    <source>
        <dbReference type="Proteomes" id="UP000490800"/>
    </source>
</evidence>
<accession>A0A7X3K0R3</accession>
<dbReference type="CDD" id="cd01106">
    <property type="entry name" value="HTH_TipAL-Mta"/>
    <property type="match status" value="1"/>
</dbReference>
<dbReference type="PRINTS" id="PR00040">
    <property type="entry name" value="HTHMERR"/>
</dbReference>
<evidence type="ECO:0000259" key="2">
    <source>
        <dbReference type="PROSITE" id="PS50937"/>
    </source>
</evidence>
<dbReference type="Gene3D" id="1.10.1660.10">
    <property type="match status" value="1"/>
</dbReference>
<dbReference type="RefSeq" id="WP_157337401.1">
    <property type="nucleotide sequence ID" value="NZ_RHLK01000010.1"/>
</dbReference>
<keyword evidence="4" id="KW-1185">Reference proteome</keyword>
<dbReference type="InterPro" id="IPR047057">
    <property type="entry name" value="MerR_fam"/>
</dbReference>
<dbReference type="GO" id="GO:0003700">
    <property type="term" value="F:DNA-binding transcription factor activity"/>
    <property type="evidence" value="ECO:0007669"/>
    <property type="project" value="InterPro"/>
</dbReference>
<dbReference type="PROSITE" id="PS00552">
    <property type="entry name" value="HTH_MERR_1"/>
    <property type="match status" value="1"/>
</dbReference>
<dbReference type="OrthoDB" id="1894615at2"/>
<dbReference type="PANTHER" id="PTHR30204:SF90">
    <property type="entry name" value="HTH-TYPE TRANSCRIPTIONAL ACTIVATOR MTA"/>
    <property type="match status" value="1"/>
</dbReference>
<dbReference type="AlphaFoldDB" id="A0A7X3K0R3"/>
<dbReference type="PANTHER" id="PTHR30204">
    <property type="entry name" value="REDOX-CYCLING DRUG-SENSING TRANSCRIPTIONAL ACTIVATOR SOXR"/>
    <property type="match status" value="1"/>
</dbReference>
<reference evidence="3 4" key="1">
    <citation type="journal article" date="2019" name="Microorganisms">
        <title>Paenibacillus lutrae sp. nov., A Chitinolytic Species Isolated from A River Otter in Castril Natural Park, Granada, Spain.</title>
        <authorList>
            <person name="Rodriguez M."/>
            <person name="Reina J.C."/>
            <person name="Bejar V."/>
            <person name="Llamas I."/>
        </authorList>
    </citation>
    <scope>NUCLEOTIDE SEQUENCE [LARGE SCALE GENOMIC DNA]</scope>
    <source>
        <strain evidence="3 4">N10</strain>
    </source>
</reference>
<comment type="caution">
    <text evidence="3">The sequence shown here is derived from an EMBL/GenBank/DDBJ whole genome shotgun (WGS) entry which is preliminary data.</text>
</comment>
<name>A0A7X3K0R3_9BACL</name>
<sequence length="258" mass="30240">MYLVGELSAKTGVTIKTLHYYERLGLLHPARQPDSGYRIYDSSDILKLQEIFVLKEMGFSLSAIKDIFNQNNRNSTSETREDIWKEAIISQIGSLRDEQRRLFRIEQLLQGSLYSIEVNDEVRLEEMLYFIKEIQTIEPENKNKWRAQFFTPEEIAKLPSDDLDDPLIQEWTRLLKKIREHVHEPEDSARSQELAKEILNLADQLFQGDEALTEKYWETMRPAAGEQPRLYGMDVEMMAYVDKIVDYYLQFTEEGGSS</sequence>
<dbReference type="EMBL" id="RHLK01000010">
    <property type="protein sequence ID" value="MVP01221.1"/>
    <property type="molecule type" value="Genomic_DNA"/>
</dbReference>
<dbReference type="Proteomes" id="UP000490800">
    <property type="component" value="Unassembled WGS sequence"/>
</dbReference>
<evidence type="ECO:0000313" key="3">
    <source>
        <dbReference type="EMBL" id="MVP01221.1"/>
    </source>
</evidence>
<protein>
    <submittedName>
        <fullName evidence="3">MerR family transcriptional regulator</fullName>
    </submittedName>
</protein>
<dbReference type="PROSITE" id="PS50937">
    <property type="entry name" value="HTH_MERR_2"/>
    <property type="match status" value="1"/>
</dbReference>
<dbReference type="SMART" id="SM00422">
    <property type="entry name" value="HTH_MERR"/>
    <property type="match status" value="1"/>
</dbReference>
<dbReference type="SUPFAM" id="SSF46955">
    <property type="entry name" value="Putative DNA-binding domain"/>
    <property type="match status" value="1"/>
</dbReference>
<organism evidence="3 4">
    <name type="scientific">Paenibacillus lutrae</name>
    <dbReference type="NCBI Taxonomy" id="2078573"/>
    <lineage>
        <taxon>Bacteria</taxon>
        <taxon>Bacillati</taxon>
        <taxon>Bacillota</taxon>
        <taxon>Bacilli</taxon>
        <taxon>Bacillales</taxon>
        <taxon>Paenibacillaceae</taxon>
        <taxon>Paenibacillus</taxon>
    </lineage>
</organism>